<dbReference type="InterPro" id="IPR011057">
    <property type="entry name" value="Mss4-like_sf"/>
</dbReference>
<evidence type="ECO:0000256" key="2">
    <source>
        <dbReference type="ARBA" id="ARBA00022723"/>
    </source>
</evidence>
<evidence type="ECO:0000256" key="3">
    <source>
        <dbReference type="ARBA" id="ARBA00022833"/>
    </source>
</evidence>
<evidence type="ECO:0000313" key="6">
    <source>
        <dbReference type="EMBL" id="KAJ5212104.1"/>
    </source>
</evidence>
<reference evidence="6" key="2">
    <citation type="journal article" date="2023" name="IMA Fungus">
        <title>Comparative genomic study of the Penicillium genus elucidates a diverse pangenome and 15 lateral gene transfer events.</title>
        <authorList>
            <person name="Petersen C."/>
            <person name="Sorensen T."/>
            <person name="Nielsen M.R."/>
            <person name="Sondergaard T.E."/>
            <person name="Sorensen J.L."/>
            <person name="Fitzpatrick D.A."/>
            <person name="Frisvad J.C."/>
            <person name="Nielsen K.L."/>
        </authorList>
    </citation>
    <scope>NUCLEOTIDE SEQUENCE</scope>
    <source>
        <strain evidence="6">IBT 15544</strain>
    </source>
</reference>
<dbReference type="OrthoDB" id="5290969at2759"/>
<name>A0A9W9T7F3_9EURO</name>
<organism evidence="6 7">
    <name type="scientific">Penicillium cinerascens</name>
    <dbReference type="NCBI Taxonomy" id="70096"/>
    <lineage>
        <taxon>Eukaryota</taxon>
        <taxon>Fungi</taxon>
        <taxon>Dikarya</taxon>
        <taxon>Ascomycota</taxon>
        <taxon>Pezizomycotina</taxon>
        <taxon>Eurotiomycetes</taxon>
        <taxon>Eurotiomycetidae</taxon>
        <taxon>Eurotiales</taxon>
        <taxon>Aspergillaceae</taxon>
        <taxon>Penicillium</taxon>
    </lineage>
</organism>
<dbReference type="PANTHER" id="PTHR33337">
    <property type="entry name" value="GFA DOMAIN-CONTAINING PROTEIN"/>
    <property type="match status" value="1"/>
</dbReference>
<protein>
    <recommendedName>
        <fullName evidence="5">CENP-V/GFA domain-containing protein</fullName>
    </recommendedName>
</protein>
<evidence type="ECO:0000259" key="5">
    <source>
        <dbReference type="PROSITE" id="PS51891"/>
    </source>
</evidence>
<dbReference type="Gene3D" id="3.90.1590.10">
    <property type="entry name" value="glutathione-dependent formaldehyde- activating enzyme (gfa)"/>
    <property type="match status" value="1"/>
</dbReference>
<dbReference type="PROSITE" id="PS51891">
    <property type="entry name" value="CENP_V_GFA"/>
    <property type="match status" value="1"/>
</dbReference>
<dbReference type="AlphaFoldDB" id="A0A9W9T7F3"/>
<sequence>MGMQGRCQCGKIKFTTPTEKPFKIYACHCTECRHQSSSAHGISAIFPYFELPESVSELVGSYTRLTITGRHLECLFCKICGARILHRRHKTMPAPGEKAGPPATVSVKAGCLEDLNKEMMREAIHIWTQHAVVDIPEGVEQWEQEPPN</sequence>
<gene>
    <name evidence="6" type="ORF">N7498_003750</name>
</gene>
<proteinExistence type="inferred from homology"/>
<keyword evidence="7" id="KW-1185">Reference proteome</keyword>
<dbReference type="GO" id="GO:0016846">
    <property type="term" value="F:carbon-sulfur lyase activity"/>
    <property type="evidence" value="ECO:0007669"/>
    <property type="project" value="InterPro"/>
</dbReference>
<dbReference type="PANTHER" id="PTHR33337:SF3">
    <property type="entry name" value="CENP-V_GFA DOMAIN-CONTAINING PROTEIN"/>
    <property type="match status" value="1"/>
</dbReference>
<evidence type="ECO:0000256" key="1">
    <source>
        <dbReference type="ARBA" id="ARBA00005495"/>
    </source>
</evidence>
<comment type="similarity">
    <text evidence="1">Belongs to the Gfa family.</text>
</comment>
<dbReference type="GeneID" id="83178113"/>
<dbReference type="Pfam" id="PF04828">
    <property type="entry name" value="GFA"/>
    <property type="match status" value="1"/>
</dbReference>
<accession>A0A9W9T7F3</accession>
<keyword evidence="2" id="KW-0479">Metal-binding</keyword>
<comment type="caution">
    <text evidence="6">The sequence shown here is derived from an EMBL/GenBank/DDBJ whole genome shotgun (WGS) entry which is preliminary data.</text>
</comment>
<reference evidence="6" key="1">
    <citation type="submission" date="2022-12" db="EMBL/GenBank/DDBJ databases">
        <authorList>
            <person name="Petersen C."/>
        </authorList>
    </citation>
    <scope>NUCLEOTIDE SEQUENCE</scope>
    <source>
        <strain evidence="6">IBT 15544</strain>
    </source>
</reference>
<dbReference type="Proteomes" id="UP001150904">
    <property type="component" value="Unassembled WGS sequence"/>
</dbReference>
<dbReference type="EMBL" id="JAPQKR010000008">
    <property type="protein sequence ID" value="KAJ5212104.1"/>
    <property type="molecule type" value="Genomic_DNA"/>
</dbReference>
<evidence type="ECO:0000313" key="7">
    <source>
        <dbReference type="Proteomes" id="UP001150904"/>
    </source>
</evidence>
<dbReference type="GO" id="GO:0046872">
    <property type="term" value="F:metal ion binding"/>
    <property type="evidence" value="ECO:0007669"/>
    <property type="project" value="UniProtKB-KW"/>
</dbReference>
<evidence type="ECO:0000256" key="4">
    <source>
        <dbReference type="ARBA" id="ARBA00023239"/>
    </source>
</evidence>
<feature type="domain" description="CENP-V/GFA" evidence="5">
    <location>
        <begin position="3"/>
        <end position="143"/>
    </location>
</feature>
<dbReference type="SUPFAM" id="SSF51316">
    <property type="entry name" value="Mss4-like"/>
    <property type="match status" value="1"/>
</dbReference>
<dbReference type="RefSeq" id="XP_058310274.1">
    <property type="nucleotide sequence ID" value="XM_058450812.1"/>
</dbReference>
<keyword evidence="3" id="KW-0862">Zinc</keyword>
<keyword evidence="4" id="KW-0456">Lyase</keyword>
<dbReference type="InterPro" id="IPR006913">
    <property type="entry name" value="CENP-V/GFA"/>
</dbReference>